<dbReference type="Proteomes" id="UP000000759">
    <property type="component" value="Chromosome 1"/>
</dbReference>
<dbReference type="eggNOG" id="ENOG502RXN4">
    <property type="taxonomic scope" value="Eukaryota"/>
</dbReference>
<gene>
    <name evidence="1" type="ORF">PHATRDRAFT_42635</name>
</gene>
<dbReference type="RefSeq" id="XP_002177135.1">
    <property type="nucleotide sequence ID" value="XM_002177099.1"/>
</dbReference>
<reference evidence="1 2" key="1">
    <citation type="journal article" date="2008" name="Nature">
        <title>The Phaeodactylum genome reveals the evolutionary history of diatom genomes.</title>
        <authorList>
            <person name="Bowler C."/>
            <person name="Allen A.E."/>
            <person name="Badger J.H."/>
            <person name="Grimwood J."/>
            <person name="Jabbari K."/>
            <person name="Kuo A."/>
            <person name="Maheswari U."/>
            <person name="Martens C."/>
            <person name="Maumus F."/>
            <person name="Otillar R.P."/>
            <person name="Rayko E."/>
            <person name="Salamov A."/>
            <person name="Vandepoele K."/>
            <person name="Beszteri B."/>
            <person name="Gruber A."/>
            <person name="Heijde M."/>
            <person name="Katinka M."/>
            <person name="Mock T."/>
            <person name="Valentin K."/>
            <person name="Verret F."/>
            <person name="Berges J.A."/>
            <person name="Brownlee C."/>
            <person name="Cadoret J.P."/>
            <person name="Chiovitti A."/>
            <person name="Choi C.J."/>
            <person name="Coesel S."/>
            <person name="De Martino A."/>
            <person name="Detter J.C."/>
            <person name="Durkin C."/>
            <person name="Falciatore A."/>
            <person name="Fournet J."/>
            <person name="Haruta M."/>
            <person name="Huysman M.J."/>
            <person name="Jenkins B.D."/>
            <person name="Jiroutova K."/>
            <person name="Jorgensen R.E."/>
            <person name="Joubert Y."/>
            <person name="Kaplan A."/>
            <person name="Kroger N."/>
            <person name="Kroth P.G."/>
            <person name="La Roche J."/>
            <person name="Lindquist E."/>
            <person name="Lommer M."/>
            <person name="Martin-Jezequel V."/>
            <person name="Lopez P.J."/>
            <person name="Lucas S."/>
            <person name="Mangogna M."/>
            <person name="McGinnis K."/>
            <person name="Medlin L.K."/>
            <person name="Montsant A."/>
            <person name="Oudot-Le Secq M.P."/>
            <person name="Napoli C."/>
            <person name="Obornik M."/>
            <person name="Parker M.S."/>
            <person name="Petit J.L."/>
            <person name="Porcel B.M."/>
            <person name="Poulsen N."/>
            <person name="Robison M."/>
            <person name="Rychlewski L."/>
            <person name="Rynearson T.A."/>
            <person name="Schmutz J."/>
            <person name="Shapiro H."/>
            <person name="Siaut M."/>
            <person name="Stanley M."/>
            <person name="Sussman M.R."/>
            <person name="Taylor A.R."/>
            <person name="Vardi A."/>
            <person name="von Dassow P."/>
            <person name="Vyverman W."/>
            <person name="Willis A."/>
            <person name="Wyrwicz L.S."/>
            <person name="Rokhsar D.S."/>
            <person name="Weissenbach J."/>
            <person name="Armbrust E.V."/>
            <person name="Green B.R."/>
            <person name="Van de Peer Y."/>
            <person name="Grigoriev I.V."/>
        </authorList>
    </citation>
    <scope>NUCLEOTIDE SEQUENCE [LARGE SCALE GENOMIC DNA]</scope>
    <source>
        <strain evidence="1 2">CCAP 1055/1</strain>
    </source>
</reference>
<evidence type="ECO:0000313" key="1">
    <source>
        <dbReference type="EMBL" id="EEC51598.1"/>
    </source>
</evidence>
<dbReference type="KEGG" id="pti:PHATRDRAFT_42635"/>
<protein>
    <recommendedName>
        <fullName evidence="3">DSBA-like thioredoxin domain-containing protein</fullName>
    </recommendedName>
</protein>
<accession>B7FP08</accession>
<dbReference type="OrthoDB" id="1930760at2759"/>
<dbReference type="SUPFAM" id="SSF52833">
    <property type="entry name" value="Thioredoxin-like"/>
    <property type="match status" value="1"/>
</dbReference>
<dbReference type="InterPro" id="IPR036249">
    <property type="entry name" value="Thioredoxin-like_sf"/>
</dbReference>
<dbReference type="Gene3D" id="3.40.30.10">
    <property type="entry name" value="Glutaredoxin"/>
    <property type="match status" value="1"/>
</dbReference>
<dbReference type="OMA" id="FLEPHYD"/>
<keyword evidence="2" id="KW-1185">Reference proteome</keyword>
<dbReference type="AlphaFoldDB" id="B7FP08"/>
<dbReference type="HOGENOM" id="CLU_1149022_0_0_1"/>
<evidence type="ECO:0008006" key="3">
    <source>
        <dbReference type="Google" id="ProtNLM"/>
    </source>
</evidence>
<reference evidence="2" key="2">
    <citation type="submission" date="2008-08" db="EMBL/GenBank/DDBJ databases">
        <authorList>
            <consortium name="Diatom Consortium"/>
            <person name="Grigoriev I."/>
            <person name="Grimwood J."/>
            <person name="Kuo A."/>
            <person name="Otillar R.P."/>
            <person name="Salamov A."/>
            <person name="Detter J.C."/>
            <person name="Lindquist E."/>
            <person name="Shapiro H."/>
            <person name="Lucas S."/>
            <person name="Glavina del Rio T."/>
            <person name="Pitluck S."/>
            <person name="Rokhsar D."/>
            <person name="Bowler C."/>
        </authorList>
    </citation>
    <scope>GENOME REANNOTATION</scope>
    <source>
        <strain evidence="2">CCAP 1055/1</strain>
    </source>
</reference>
<dbReference type="GeneID" id="7196305"/>
<sequence>MCPSSGTVLLTFAILFRYIGKKYLNRAIQHILSEPNANAPRPLAFAVLRVPFFLEPHYDESRTFIESNRERLVKKWGGRQGWESQKKRHDLKGRGQAAGIPHFNLDRLAANSMASHRLIQHLGKTYGLDISEAIYDVLNEYYFVDGYSLNDRPRLATTVAEALGRILPHAKAPTSDALLTFLNGTEGRAEIKRALMALDELGVHGIPKFIVEGTTVVDGAAHADVFVNIFREIELRGSLKGSAVFADILGSHPKRLSVEVTDLST</sequence>
<dbReference type="EMBL" id="CM000605">
    <property type="protein sequence ID" value="EEC51598.1"/>
    <property type="molecule type" value="Genomic_DNA"/>
</dbReference>
<evidence type="ECO:0000313" key="2">
    <source>
        <dbReference type="Proteomes" id="UP000000759"/>
    </source>
</evidence>
<organism evidence="1 2">
    <name type="scientific">Phaeodactylum tricornutum (strain CCAP 1055/1)</name>
    <dbReference type="NCBI Taxonomy" id="556484"/>
    <lineage>
        <taxon>Eukaryota</taxon>
        <taxon>Sar</taxon>
        <taxon>Stramenopiles</taxon>
        <taxon>Ochrophyta</taxon>
        <taxon>Bacillariophyta</taxon>
        <taxon>Bacillariophyceae</taxon>
        <taxon>Bacillariophycidae</taxon>
        <taxon>Naviculales</taxon>
        <taxon>Phaeodactylaceae</taxon>
        <taxon>Phaeodactylum</taxon>
    </lineage>
</organism>
<proteinExistence type="predicted"/>
<dbReference type="InParanoid" id="B7FP08"/>
<dbReference type="PaxDb" id="2850-Phatr42635"/>
<name>B7FP08_PHATC</name>